<evidence type="ECO:0000256" key="1">
    <source>
        <dbReference type="SAM" id="MobiDB-lite"/>
    </source>
</evidence>
<reference evidence="2 3" key="1">
    <citation type="submission" date="2023-01" db="EMBL/GenBank/DDBJ databases">
        <title>Analysis of 21 Apiospora genomes using comparative genomics revels a genus with tremendous synthesis potential of carbohydrate active enzymes and secondary metabolites.</title>
        <authorList>
            <person name="Sorensen T."/>
        </authorList>
    </citation>
    <scope>NUCLEOTIDE SEQUENCE [LARGE SCALE GENOMIC DNA]</scope>
    <source>
        <strain evidence="2 3">CBS 114990</strain>
    </source>
</reference>
<gene>
    <name evidence="2" type="ORF">PG997_006956</name>
</gene>
<evidence type="ECO:0000313" key="3">
    <source>
        <dbReference type="Proteomes" id="UP001433268"/>
    </source>
</evidence>
<dbReference type="GeneID" id="92044331"/>
<feature type="region of interest" description="Disordered" evidence="1">
    <location>
        <begin position="1"/>
        <end position="44"/>
    </location>
</feature>
<dbReference type="EMBL" id="JAQQWN010000005">
    <property type="protein sequence ID" value="KAK8085685.1"/>
    <property type="molecule type" value="Genomic_DNA"/>
</dbReference>
<proteinExistence type="predicted"/>
<evidence type="ECO:0000313" key="2">
    <source>
        <dbReference type="EMBL" id="KAK8085685.1"/>
    </source>
</evidence>
<protein>
    <submittedName>
        <fullName evidence="2">Uncharacterized protein</fullName>
    </submittedName>
</protein>
<dbReference type="RefSeq" id="XP_066670194.1">
    <property type="nucleotide sequence ID" value="XM_066811271.1"/>
</dbReference>
<dbReference type="Proteomes" id="UP001433268">
    <property type="component" value="Unassembled WGS sequence"/>
</dbReference>
<sequence>MYDDDPPYSGRGEPAPTRSGSTRHAPVAALKTSTGHGPRRIPRTRITTSTIAVVEGHATPVTLAIRAPRTKRWRTRGGPEGRVTAAPAGGSGRGGEAAKKERTIPPWAKKAGGLLVSTAVPIIKQEGEKYLRKEMERRLHNK</sequence>
<keyword evidence="3" id="KW-1185">Reference proteome</keyword>
<accession>A0ABR1WRZ0</accession>
<comment type="caution">
    <text evidence="2">The sequence shown here is derived from an EMBL/GenBank/DDBJ whole genome shotgun (WGS) entry which is preliminary data.</text>
</comment>
<feature type="region of interest" description="Disordered" evidence="1">
    <location>
        <begin position="69"/>
        <end position="105"/>
    </location>
</feature>
<name>A0ABR1WRZ0_9PEZI</name>
<organism evidence="2 3">
    <name type="scientific">Apiospora hydei</name>
    <dbReference type="NCBI Taxonomy" id="1337664"/>
    <lineage>
        <taxon>Eukaryota</taxon>
        <taxon>Fungi</taxon>
        <taxon>Dikarya</taxon>
        <taxon>Ascomycota</taxon>
        <taxon>Pezizomycotina</taxon>
        <taxon>Sordariomycetes</taxon>
        <taxon>Xylariomycetidae</taxon>
        <taxon>Amphisphaeriales</taxon>
        <taxon>Apiosporaceae</taxon>
        <taxon>Apiospora</taxon>
    </lineage>
</organism>